<dbReference type="InterPro" id="IPR010994">
    <property type="entry name" value="RuvA_2-like"/>
</dbReference>
<name>A0A1W2GR36_REIFA</name>
<dbReference type="SUPFAM" id="SSF47781">
    <property type="entry name" value="RuvA domain 2-like"/>
    <property type="match status" value="1"/>
</dbReference>
<feature type="chain" id="PRO_5012325759" evidence="1">
    <location>
        <begin position="21"/>
        <end position="690"/>
    </location>
</feature>
<evidence type="ECO:0000256" key="1">
    <source>
        <dbReference type="SAM" id="SignalP"/>
    </source>
</evidence>
<dbReference type="STRING" id="692418.SAMN04488029_4034"/>
<dbReference type="EMBL" id="FWYF01000005">
    <property type="protein sequence ID" value="SMD39081.1"/>
    <property type="molecule type" value="Genomic_DNA"/>
</dbReference>
<keyword evidence="3" id="KW-1185">Reference proteome</keyword>
<gene>
    <name evidence="2" type="ORF">SAMN04488029_4034</name>
</gene>
<dbReference type="Proteomes" id="UP000192472">
    <property type="component" value="Unassembled WGS sequence"/>
</dbReference>
<organism evidence="2 3">
    <name type="scientific">Reichenbachiella faecimaris</name>
    <dbReference type="NCBI Taxonomy" id="692418"/>
    <lineage>
        <taxon>Bacteria</taxon>
        <taxon>Pseudomonadati</taxon>
        <taxon>Bacteroidota</taxon>
        <taxon>Cytophagia</taxon>
        <taxon>Cytophagales</taxon>
        <taxon>Reichenbachiellaceae</taxon>
        <taxon>Reichenbachiella</taxon>
    </lineage>
</organism>
<sequence length="690" mass="79758">MKKLITIALLVCLHSFDLLAQRYDRHDIDIQDFIEDLFQVPDEDINYDDLYETLYQLYSNPINLNETTTNELNSLYQLNITQINNLMDYLHSNGPLLSIYELQVIDGFDRTTINNLMPFVEVRSPGDHSTRGHLLKRIASEKNNYLILRTERVLEDQEGYTRSDSSRYLGSPHKIYGRFRSSHSKDFSVGLTFEKDPGEQFLFDHDAKQYGFDYYSFHLFLYNKGAFKSIALGDFQMQFGQGLVLGSGFNPGKGAETITTVKRGNSGLRPYTSALETSFMRGAAFTYTIQNVEITPFYSRLKQDGIIRSENYDGNYEEYITGIQDVGMHRTYNELSSRKGIQEESAGINITYNDLNNSNLQFGTTFLHNSFSVPIQKTPNNYNQFEFKGDNNYNASFFANYNWHNFLLFSEVARSKSGGMAIVGGFMGSLSPIVSMSFLYRNYAKDYHSFYGNSFGEGSRNINEEGLYWGLKVTPSKKTSFSAYYDRFKFPWLRFGVNSPSQGYEYLLRAEYKPTKKIKLYAQLREQAKEVSVSTEGGNLHILENGVKRNYVGNVDFTANDIFLIKSRVQFSTYDLANEQTKGVAVVQDFNIKINKFSISTRFALFDTEDYENRQYVFEKDLLYVFSIHAYAHQGTRNYVMLQYKPTKKLTLWARYGRYDLRNRNSVGSGLNEIEGHTRSDVKFQIRYKF</sequence>
<proteinExistence type="predicted"/>
<evidence type="ECO:0000313" key="3">
    <source>
        <dbReference type="Proteomes" id="UP000192472"/>
    </source>
</evidence>
<dbReference type="OrthoDB" id="9766750at2"/>
<dbReference type="AlphaFoldDB" id="A0A1W2GR36"/>
<evidence type="ECO:0000313" key="2">
    <source>
        <dbReference type="EMBL" id="SMD39081.1"/>
    </source>
</evidence>
<dbReference type="RefSeq" id="WP_084374727.1">
    <property type="nucleotide sequence ID" value="NZ_FWYF01000005.1"/>
</dbReference>
<reference evidence="2 3" key="1">
    <citation type="submission" date="2017-04" db="EMBL/GenBank/DDBJ databases">
        <authorList>
            <person name="Afonso C.L."/>
            <person name="Miller P.J."/>
            <person name="Scott M.A."/>
            <person name="Spackman E."/>
            <person name="Goraichik I."/>
            <person name="Dimitrov K.M."/>
            <person name="Suarez D.L."/>
            <person name="Swayne D.E."/>
        </authorList>
    </citation>
    <scope>NUCLEOTIDE SEQUENCE [LARGE SCALE GENOMIC DNA]</scope>
    <source>
        <strain evidence="2 3">DSM 26133</strain>
    </source>
</reference>
<keyword evidence="1" id="KW-0732">Signal</keyword>
<feature type="signal peptide" evidence="1">
    <location>
        <begin position="1"/>
        <end position="20"/>
    </location>
</feature>
<accession>A0A1W2GR36</accession>
<protein>
    <submittedName>
        <fullName evidence="2">Helix-hairpin-helix motif-containing protein</fullName>
    </submittedName>
</protein>